<proteinExistence type="predicted"/>
<dbReference type="AlphaFoldDB" id="A0A5B8VSK2"/>
<evidence type="ECO:0000313" key="2">
    <source>
        <dbReference type="Proteomes" id="UP000321362"/>
    </source>
</evidence>
<dbReference type="Proteomes" id="UP000321362">
    <property type="component" value="Chromosome"/>
</dbReference>
<dbReference type="EMBL" id="CP042437">
    <property type="protein sequence ID" value="QEC74419.1"/>
    <property type="molecule type" value="Genomic_DNA"/>
</dbReference>
<dbReference type="Gene3D" id="2.60.120.260">
    <property type="entry name" value="Galactose-binding domain-like"/>
    <property type="match status" value="1"/>
</dbReference>
<dbReference type="RefSeq" id="WP_147051578.1">
    <property type="nucleotide sequence ID" value="NZ_CP042437.1"/>
</dbReference>
<reference evidence="1 2" key="1">
    <citation type="journal article" date="2013" name="J. Microbiol.">
        <title>Mucilaginibacter ginsenosidivorax sp. nov., with ginsenoside converting activity isolated from sediment.</title>
        <authorList>
            <person name="Kim J.K."/>
            <person name="Choi T.E."/>
            <person name="Liu Q.M."/>
            <person name="Park H.Y."/>
            <person name="Yi T.H."/>
            <person name="Yoon M.H."/>
            <person name="Kim S.C."/>
            <person name="Im W.T."/>
        </authorList>
    </citation>
    <scope>NUCLEOTIDE SEQUENCE [LARGE SCALE GENOMIC DNA]</scope>
    <source>
        <strain evidence="1 2">KHI28</strain>
    </source>
</reference>
<name>A0A5B8VSK2_9SPHI</name>
<keyword evidence="2" id="KW-1185">Reference proteome</keyword>
<sequence>MQDSNAWIVFPKYVQYWVSDDGRNYKLAATVNTKVDIKDTNLQTQEFTAPLNLNTHYIKIIAKQYGALPDWHESKGSQSYIFADEITVE</sequence>
<organism evidence="1 2">
    <name type="scientific">Mucilaginibacter ginsenosidivorax</name>
    <dbReference type="NCBI Taxonomy" id="862126"/>
    <lineage>
        <taxon>Bacteria</taxon>
        <taxon>Pseudomonadati</taxon>
        <taxon>Bacteroidota</taxon>
        <taxon>Sphingobacteriia</taxon>
        <taxon>Sphingobacteriales</taxon>
        <taxon>Sphingobacteriaceae</taxon>
        <taxon>Mucilaginibacter</taxon>
    </lineage>
</organism>
<dbReference type="OrthoDB" id="9758101at2"/>
<evidence type="ECO:0008006" key="3">
    <source>
        <dbReference type="Google" id="ProtNLM"/>
    </source>
</evidence>
<evidence type="ECO:0000313" key="1">
    <source>
        <dbReference type="EMBL" id="QEC74419.1"/>
    </source>
</evidence>
<protein>
    <recommendedName>
        <fullName evidence="3">Discoidin domain-containing protein</fullName>
    </recommendedName>
</protein>
<accession>A0A5B8VSK2</accession>
<gene>
    <name evidence="1" type="ORF">FSB76_00060</name>
</gene>
<dbReference type="KEGG" id="mgk:FSB76_00060"/>